<dbReference type="PANTHER" id="PTHR30558:SF3">
    <property type="entry name" value="BIOPOLYMER TRANSPORT PROTEIN EXBD-RELATED"/>
    <property type="match status" value="1"/>
</dbReference>
<keyword evidence="7" id="KW-0813">Transport</keyword>
<keyword evidence="3" id="KW-1003">Cell membrane</keyword>
<reference evidence="9 10" key="1">
    <citation type="submission" date="2020-02" db="EMBL/GenBank/DDBJ databases">
        <title>Rhodobacter algicola sp. nov., isolated from microalga culture.</title>
        <authorList>
            <person name="Park C.-Y."/>
        </authorList>
    </citation>
    <scope>NUCLEOTIDE SEQUENCE [LARGE SCALE GENOMIC DNA]</scope>
    <source>
        <strain evidence="9 10">ETT8</strain>
    </source>
</reference>
<keyword evidence="5 8" id="KW-1133">Transmembrane helix</keyword>
<organism evidence="9 10">
    <name type="scientific">Pseudotabrizicola algicola</name>
    <dbReference type="NCBI Taxonomy" id="2709381"/>
    <lineage>
        <taxon>Bacteria</taxon>
        <taxon>Pseudomonadati</taxon>
        <taxon>Pseudomonadota</taxon>
        <taxon>Alphaproteobacteria</taxon>
        <taxon>Rhodobacterales</taxon>
        <taxon>Paracoccaceae</taxon>
        <taxon>Pseudotabrizicola</taxon>
    </lineage>
</organism>
<evidence type="ECO:0008006" key="11">
    <source>
        <dbReference type="Google" id="ProtNLM"/>
    </source>
</evidence>
<dbReference type="Pfam" id="PF02472">
    <property type="entry name" value="ExbD"/>
    <property type="match status" value="1"/>
</dbReference>
<evidence type="ECO:0000256" key="6">
    <source>
        <dbReference type="ARBA" id="ARBA00023136"/>
    </source>
</evidence>
<comment type="similarity">
    <text evidence="2 7">Belongs to the ExbD/TolR family.</text>
</comment>
<evidence type="ECO:0000256" key="3">
    <source>
        <dbReference type="ARBA" id="ARBA00022475"/>
    </source>
</evidence>
<protein>
    <recommendedName>
        <fullName evidence="11">Biopolymer transporter ExbD</fullName>
    </recommendedName>
</protein>
<name>A0A6B3RJ14_9RHOB</name>
<dbReference type="GO" id="GO:0022857">
    <property type="term" value="F:transmembrane transporter activity"/>
    <property type="evidence" value="ECO:0007669"/>
    <property type="project" value="InterPro"/>
</dbReference>
<accession>A0A6B3RJ14</accession>
<keyword evidence="10" id="KW-1185">Reference proteome</keyword>
<feature type="transmembrane region" description="Helical" evidence="8">
    <location>
        <begin position="12"/>
        <end position="31"/>
    </location>
</feature>
<keyword evidence="6 8" id="KW-0472">Membrane</keyword>
<evidence type="ECO:0000256" key="8">
    <source>
        <dbReference type="SAM" id="Phobius"/>
    </source>
</evidence>
<evidence type="ECO:0000313" key="9">
    <source>
        <dbReference type="EMBL" id="NEX45401.1"/>
    </source>
</evidence>
<dbReference type="InterPro" id="IPR003400">
    <property type="entry name" value="ExbD"/>
</dbReference>
<keyword evidence="7" id="KW-0653">Protein transport</keyword>
<dbReference type="GO" id="GO:0015031">
    <property type="term" value="P:protein transport"/>
    <property type="evidence" value="ECO:0007669"/>
    <property type="project" value="UniProtKB-KW"/>
</dbReference>
<sequence length="125" mass="13614">MFRLDRPRRRKTVSMTSLIDVIFLLLLFFMLSSTFTRFGDLPLTTAAAGTVPAPQEPPALLRLTAETMMLDTKPIAMEELPAALSARAPLQVVLAPAEGITAQRLVDVLAIVRDLRGVTLRVIGG</sequence>
<dbReference type="GO" id="GO:0005886">
    <property type="term" value="C:plasma membrane"/>
    <property type="evidence" value="ECO:0007669"/>
    <property type="project" value="UniProtKB-SubCell"/>
</dbReference>
<dbReference type="PANTHER" id="PTHR30558">
    <property type="entry name" value="EXBD MEMBRANE COMPONENT OF PMF-DRIVEN MACROMOLECULE IMPORT SYSTEM"/>
    <property type="match status" value="1"/>
</dbReference>
<evidence type="ECO:0000313" key="10">
    <source>
        <dbReference type="Proteomes" id="UP000481421"/>
    </source>
</evidence>
<dbReference type="EMBL" id="JAAIKE010000001">
    <property type="protein sequence ID" value="NEX45401.1"/>
    <property type="molecule type" value="Genomic_DNA"/>
</dbReference>
<evidence type="ECO:0000256" key="1">
    <source>
        <dbReference type="ARBA" id="ARBA00004162"/>
    </source>
</evidence>
<comment type="subcellular location">
    <subcellularLocation>
        <location evidence="1">Cell membrane</location>
        <topology evidence="1">Single-pass membrane protein</topology>
    </subcellularLocation>
    <subcellularLocation>
        <location evidence="7">Cell membrane</location>
        <topology evidence="7">Single-pass type II membrane protein</topology>
    </subcellularLocation>
</comment>
<evidence type="ECO:0000256" key="7">
    <source>
        <dbReference type="RuleBase" id="RU003879"/>
    </source>
</evidence>
<dbReference type="AlphaFoldDB" id="A0A6B3RJ14"/>
<dbReference type="RefSeq" id="WP_164609401.1">
    <property type="nucleotide sequence ID" value="NZ_JAAIKE010000001.1"/>
</dbReference>
<keyword evidence="4 7" id="KW-0812">Transmembrane</keyword>
<evidence type="ECO:0000256" key="4">
    <source>
        <dbReference type="ARBA" id="ARBA00022692"/>
    </source>
</evidence>
<evidence type="ECO:0000256" key="5">
    <source>
        <dbReference type="ARBA" id="ARBA00022989"/>
    </source>
</evidence>
<dbReference type="Proteomes" id="UP000481421">
    <property type="component" value="Unassembled WGS sequence"/>
</dbReference>
<proteinExistence type="inferred from homology"/>
<comment type="caution">
    <text evidence="9">The sequence shown here is derived from an EMBL/GenBank/DDBJ whole genome shotgun (WGS) entry which is preliminary data.</text>
</comment>
<evidence type="ECO:0000256" key="2">
    <source>
        <dbReference type="ARBA" id="ARBA00005811"/>
    </source>
</evidence>
<gene>
    <name evidence="9" type="ORF">G3572_04240</name>
</gene>